<keyword evidence="1" id="KW-0812">Transmembrane</keyword>
<dbReference type="AlphaFoldDB" id="A0A9D2R4X2"/>
<dbReference type="PANTHER" id="PTHR37804">
    <property type="entry name" value="CDAA REGULATORY PROTEIN CDAR"/>
    <property type="match status" value="1"/>
</dbReference>
<evidence type="ECO:0008006" key="4">
    <source>
        <dbReference type="Google" id="ProtNLM"/>
    </source>
</evidence>
<sequence>MAQKMKKYNITTNLGLKIIAFIFAVFLWFIVVNLDNPVGSSTFRDIPVQILNEDIIKSAGEVYQVEGDQTVTVVVYATREVRQKLTSDNIVATADIKQIDSTGRLVPIEVSISGFSGENITAEAVPRNLTIQREKSGKKVLPLTVDTDGIGLADGYMLGDATVKPDQVTITGAESVLAQVDRAVAQTGDVDGISEDTVLSANLVLYDANGNELNQSQIENNLGKNGLSVSVEVLRVKSIPVVFDVTGAPAEGYKYTGCTSTPESVQVCGKSEDIDKMSEIDVPASLIDISGASESVEMTVDIKPYLPEEVELVDENSANVTVTVKIEEEGTLSIDFMVSSIKLNNLAENLQVSYEPDAEITLRFTGDEDLLDTLDISNAVSVDLGDYDEPGTYDVPVRVNLPAGISLDGQVSVRLILEEKTTEDNPGSQGGQE</sequence>
<dbReference type="Gene3D" id="2.170.120.30">
    <property type="match status" value="2"/>
</dbReference>
<organism evidence="2 3">
    <name type="scientific">Candidatus Mediterraneibacter tabaqchaliae</name>
    <dbReference type="NCBI Taxonomy" id="2838689"/>
    <lineage>
        <taxon>Bacteria</taxon>
        <taxon>Bacillati</taxon>
        <taxon>Bacillota</taxon>
        <taxon>Clostridia</taxon>
        <taxon>Lachnospirales</taxon>
        <taxon>Lachnospiraceae</taxon>
        <taxon>Mediterraneibacter</taxon>
    </lineage>
</organism>
<dbReference type="Pfam" id="PF07949">
    <property type="entry name" value="YbbR"/>
    <property type="match status" value="2"/>
</dbReference>
<keyword evidence="1" id="KW-0472">Membrane</keyword>
<evidence type="ECO:0000313" key="3">
    <source>
        <dbReference type="Proteomes" id="UP000823897"/>
    </source>
</evidence>
<reference evidence="2" key="2">
    <citation type="submission" date="2021-04" db="EMBL/GenBank/DDBJ databases">
        <authorList>
            <person name="Gilroy R."/>
        </authorList>
    </citation>
    <scope>NUCLEOTIDE SEQUENCE</scope>
    <source>
        <strain evidence="2">ChiGjej3B3-11674</strain>
    </source>
</reference>
<feature type="transmembrane region" description="Helical" evidence="1">
    <location>
        <begin position="12"/>
        <end position="31"/>
    </location>
</feature>
<protein>
    <recommendedName>
        <fullName evidence="4">YbbR-like protein</fullName>
    </recommendedName>
</protein>
<dbReference type="PANTHER" id="PTHR37804:SF1">
    <property type="entry name" value="CDAA REGULATORY PROTEIN CDAR"/>
    <property type="match status" value="1"/>
</dbReference>
<dbReference type="InterPro" id="IPR012505">
    <property type="entry name" value="YbbR"/>
</dbReference>
<dbReference type="Gene3D" id="2.170.120.40">
    <property type="entry name" value="YbbR-like domain"/>
    <property type="match status" value="2"/>
</dbReference>
<evidence type="ECO:0000313" key="2">
    <source>
        <dbReference type="EMBL" id="HJD33756.1"/>
    </source>
</evidence>
<dbReference type="Proteomes" id="UP000823897">
    <property type="component" value="Unassembled WGS sequence"/>
</dbReference>
<dbReference type="InterPro" id="IPR053154">
    <property type="entry name" value="c-di-AMP_regulator"/>
</dbReference>
<dbReference type="EMBL" id="DWUV01000079">
    <property type="protein sequence ID" value="HJD33756.1"/>
    <property type="molecule type" value="Genomic_DNA"/>
</dbReference>
<gene>
    <name evidence="2" type="ORF">H9911_04345</name>
</gene>
<evidence type="ECO:0000256" key="1">
    <source>
        <dbReference type="SAM" id="Phobius"/>
    </source>
</evidence>
<name>A0A9D2R4X2_9FIRM</name>
<keyword evidence="1" id="KW-1133">Transmembrane helix</keyword>
<comment type="caution">
    <text evidence="2">The sequence shown here is derived from an EMBL/GenBank/DDBJ whole genome shotgun (WGS) entry which is preliminary data.</text>
</comment>
<accession>A0A9D2R4X2</accession>
<proteinExistence type="predicted"/>
<reference evidence="2" key="1">
    <citation type="journal article" date="2021" name="PeerJ">
        <title>Extensive microbial diversity within the chicken gut microbiome revealed by metagenomics and culture.</title>
        <authorList>
            <person name="Gilroy R."/>
            <person name="Ravi A."/>
            <person name="Getino M."/>
            <person name="Pursley I."/>
            <person name="Horton D.L."/>
            <person name="Alikhan N.F."/>
            <person name="Baker D."/>
            <person name="Gharbi K."/>
            <person name="Hall N."/>
            <person name="Watson M."/>
            <person name="Adriaenssens E.M."/>
            <person name="Foster-Nyarko E."/>
            <person name="Jarju S."/>
            <person name="Secka A."/>
            <person name="Antonio M."/>
            <person name="Oren A."/>
            <person name="Chaudhuri R.R."/>
            <person name="La Ragione R."/>
            <person name="Hildebrand F."/>
            <person name="Pallen M.J."/>
        </authorList>
    </citation>
    <scope>NUCLEOTIDE SEQUENCE</scope>
    <source>
        <strain evidence="2">ChiGjej3B3-11674</strain>
    </source>
</reference>